<sequence>MVNTVCQGNDSRLQDALKIKGKTIDDTALADNKILKYDLASQTWKCEDETGGGYSEAQINALHSIGIANKRWINCTFDGASVSDSVNVFDAIRNIGAVDMYLTFVVPLPYTIGTGATLKNLVITRFKVGIAGATGGDKITRIRMNGWSDHDSNAILVTEDEDRVAAGEYITDHADVTVGGNQEKVNWLIDTVCSSTPNELAISYFKVEYYYDD</sequence>
<dbReference type="EMBL" id="OK558607">
    <property type="protein sequence ID" value="UPO70955.1"/>
    <property type="molecule type" value="Genomic_DNA"/>
</dbReference>
<evidence type="ECO:0000313" key="2">
    <source>
        <dbReference type="Proteomes" id="UP001157400"/>
    </source>
</evidence>
<keyword evidence="2" id="KW-1185">Reference proteome</keyword>
<name>A0AA46RJC3_9VIRU</name>
<reference evidence="1" key="1">
    <citation type="submission" date="2021-10" db="EMBL/GenBank/DDBJ databases">
        <authorList>
            <person name="Medvedeva S."/>
            <person name="Sun J."/>
            <person name="Yutin N."/>
            <person name="Koonin E.V."/>
            <person name="Nunoura T."/>
            <person name="Rinke C."/>
            <person name="Krupovic M."/>
        </authorList>
    </citation>
    <scope>NUCLEOTIDE SEQUENCE</scope>
    <source>
        <strain evidence="1">SkuldV1</strain>
    </source>
</reference>
<protein>
    <submittedName>
        <fullName evidence="1">Uncharacterized protein</fullName>
    </submittedName>
</protein>
<organism evidence="1 2">
    <name type="scientific">Lokiarchaeia virus SkuldV1</name>
    <dbReference type="NCBI Taxonomy" id="3058189"/>
    <lineage>
        <taxon>Viruses</taxon>
        <taxon>Varidnaviria</taxon>
        <taxon>Abadenavirae</taxon>
        <taxon>Produgelaviricota</taxon>
        <taxon>Belvinaviricetes</taxon>
        <taxon>Atroposvirales</taxon>
        <taxon>Skuldviridae</taxon>
        <taxon>Delusorvirus</taxon>
        <taxon>Delusorvirus hikurangiense</taxon>
    </lineage>
</organism>
<dbReference type="Proteomes" id="UP001157400">
    <property type="component" value="Segment"/>
</dbReference>
<accession>A0AA46RJC3</accession>
<proteinExistence type="predicted"/>
<evidence type="ECO:0000313" key="1">
    <source>
        <dbReference type="EMBL" id="UPO70955.1"/>
    </source>
</evidence>
<gene>
    <name evidence="1" type="ORF">11324_00001</name>
</gene>